<comment type="caution">
    <text evidence="11">The sequence shown here is derived from an EMBL/GenBank/DDBJ whole genome shotgun (WGS) entry which is preliminary data.</text>
</comment>
<evidence type="ECO:0000256" key="4">
    <source>
        <dbReference type="ARBA" id="ARBA00022679"/>
    </source>
</evidence>
<evidence type="ECO:0000256" key="5">
    <source>
        <dbReference type="ARBA" id="ARBA00022692"/>
    </source>
</evidence>
<feature type="transmembrane region" description="Helical" evidence="10">
    <location>
        <begin position="330"/>
        <end position="347"/>
    </location>
</feature>
<dbReference type="GO" id="GO:0005886">
    <property type="term" value="C:plasma membrane"/>
    <property type="evidence" value="ECO:0007669"/>
    <property type="project" value="UniProtKB-SubCell"/>
</dbReference>
<evidence type="ECO:0000256" key="9">
    <source>
        <dbReference type="PIRNR" id="PIRNR016636"/>
    </source>
</evidence>
<keyword evidence="3 9" id="KW-1003">Cell membrane</keyword>
<protein>
    <submittedName>
        <fullName evidence="11">MBOAT family protein</fullName>
    </submittedName>
</protein>
<keyword evidence="5 10" id="KW-0812">Transmembrane</keyword>
<comment type="similarity">
    <text evidence="2 9">Belongs to the membrane-bound acyltransferase family.</text>
</comment>
<dbReference type="Pfam" id="PF03062">
    <property type="entry name" value="MBOAT"/>
    <property type="match status" value="1"/>
</dbReference>
<dbReference type="AlphaFoldDB" id="A0A8J7P929"/>
<dbReference type="PANTHER" id="PTHR13285">
    <property type="entry name" value="ACYLTRANSFERASE"/>
    <property type="match status" value="1"/>
</dbReference>
<keyword evidence="4 9" id="KW-0808">Transferase</keyword>
<dbReference type="InterPro" id="IPR028362">
    <property type="entry name" value="AlgI"/>
</dbReference>
<feature type="transmembrane region" description="Helical" evidence="10">
    <location>
        <begin position="57"/>
        <end position="77"/>
    </location>
</feature>
<feature type="transmembrane region" description="Helical" evidence="10">
    <location>
        <begin position="12"/>
        <end position="33"/>
    </location>
</feature>
<evidence type="ECO:0000256" key="7">
    <source>
        <dbReference type="ARBA" id="ARBA00023136"/>
    </source>
</evidence>
<reference evidence="11" key="1">
    <citation type="submission" date="2021-02" db="EMBL/GenBank/DDBJ databases">
        <title>Genome-Resolved Metagenomics of a Microbial Community Performing Photosynthetic Biological Nutrient Removal.</title>
        <authorList>
            <person name="Mcdaniel E.A."/>
        </authorList>
    </citation>
    <scope>NUCLEOTIDE SEQUENCE</scope>
    <source>
        <strain evidence="11">UWPOB_OBS1</strain>
    </source>
</reference>
<evidence type="ECO:0000256" key="1">
    <source>
        <dbReference type="ARBA" id="ARBA00004651"/>
    </source>
</evidence>
<keyword evidence="7 9" id="KW-0472">Membrane</keyword>
<dbReference type="InterPro" id="IPR004299">
    <property type="entry name" value="MBOAT_fam"/>
</dbReference>
<feature type="transmembrane region" description="Helical" evidence="10">
    <location>
        <begin position="391"/>
        <end position="410"/>
    </location>
</feature>
<evidence type="ECO:0000256" key="8">
    <source>
        <dbReference type="ARBA" id="ARBA00023315"/>
    </source>
</evidence>
<dbReference type="Proteomes" id="UP000664277">
    <property type="component" value="Unassembled WGS sequence"/>
</dbReference>
<organism evidence="11 12">
    <name type="scientific">Candidatus Obscuribacter phosphatis</name>
    <dbReference type="NCBI Taxonomy" id="1906157"/>
    <lineage>
        <taxon>Bacteria</taxon>
        <taxon>Bacillati</taxon>
        <taxon>Candidatus Melainabacteria</taxon>
        <taxon>Candidatus Obscuribacterales</taxon>
        <taxon>Candidatus Obscuribacteraceae</taxon>
        <taxon>Candidatus Obscuribacter</taxon>
    </lineage>
</organism>
<dbReference type="PIRSF" id="PIRSF016636">
    <property type="entry name" value="AlgI_DltB"/>
    <property type="match status" value="1"/>
</dbReference>
<dbReference type="InterPro" id="IPR024194">
    <property type="entry name" value="Ac/AlaTfrase_AlgI/DltB"/>
</dbReference>
<dbReference type="EMBL" id="JAFLCK010000041">
    <property type="protein sequence ID" value="MBN8662519.1"/>
    <property type="molecule type" value="Genomic_DNA"/>
</dbReference>
<evidence type="ECO:0000313" key="11">
    <source>
        <dbReference type="EMBL" id="MBN8662519.1"/>
    </source>
</evidence>
<evidence type="ECO:0000256" key="10">
    <source>
        <dbReference type="SAM" id="Phobius"/>
    </source>
</evidence>
<accession>A0A8J7P929</accession>
<gene>
    <name evidence="11" type="ORF">J0M35_19280</name>
</gene>
<keyword evidence="6 10" id="KW-1133">Transmembrane helix</keyword>
<proteinExistence type="inferred from homology"/>
<feature type="transmembrane region" description="Helical" evidence="10">
    <location>
        <begin position="142"/>
        <end position="160"/>
    </location>
</feature>
<comment type="subcellular location">
    <subcellularLocation>
        <location evidence="1">Cell membrane</location>
        <topology evidence="1">Multi-pass membrane protein</topology>
    </subcellularLocation>
</comment>
<evidence type="ECO:0000313" key="12">
    <source>
        <dbReference type="Proteomes" id="UP000664277"/>
    </source>
</evidence>
<dbReference type="GO" id="GO:0016746">
    <property type="term" value="F:acyltransferase activity"/>
    <property type="evidence" value="ECO:0007669"/>
    <property type="project" value="UniProtKB-KW"/>
</dbReference>
<evidence type="ECO:0000256" key="2">
    <source>
        <dbReference type="ARBA" id="ARBA00010323"/>
    </source>
</evidence>
<keyword evidence="8 9" id="KW-0012">Acyltransferase</keyword>
<dbReference type="PANTHER" id="PTHR13285:SF23">
    <property type="entry name" value="TEICHOIC ACID D-ALANYLTRANSFERASE"/>
    <property type="match status" value="1"/>
</dbReference>
<evidence type="ECO:0000256" key="6">
    <source>
        <dbReference type="ARBA" id="ARBA00022989"/>
    </source>
</evidence>
<evidence type="ECO:0000256" key="3">
    <source>
        <dbReference type="ARBA" id="ARBA00022475"/>
    </source>
</evidence>
<name>A0A8J7P929_9BACT</name>
<dbReference type="PIRSF" id="PIRSF500217">
    <property type="entry name" value="AlgI"/>
    <property type="match status" value="1"/>
</dbReference>
<sequence length="513" mass="56757">MYTPLPVHGVALLLFNSFDYLIFLPLVAAAYWLTPAKLRIPLLVAASYYFYMHSFRIYGLLLGGLTLANYLIGLGLAKPALQNKPSQKRLLLIAGIAFNLGMLALFKYTNLLLDTLNSALSAMGAALHSEFFKSTGVQDLPIILPLGISFFVFEFIHYITDVHKGSKPVRNPLRFALFASFFPSQIAGPIKRYQDFDKQLEDPAKLKVTESQLTEGLWLIARGLFKKVALGDNLAPIVQAGFANPQLMSSTDAWIAALAFAFQIYYDFSGYTDIGRGSAMLFGFSLPENFNMPYIARSLKDFWHRWHISLSTWLRDYLYIPMGGSKKGEASTLGNLFMTMVLGGLWHGASWTFLIWGAFHGLGLAINRIWEAFLAKHPVLKQAGESLAGQTLAYIVTMLTVLVGWVLFYAQSLPQALAVLQAMFSPQAGSETCQVSHLLTQSTLIPAAVLYALTIPSLKIYNSLAAISNLANQSPQQLTSLSRGSHAFALTVVLIMTLELAPRMASPFIYFQF</sequence>
<feature type="transmembrane region" description="Helical" evidence="10">
    <location>
        <begin position="89"/>
        <end position="108"/>
    </location>
</feature>
<dbReference type="GO" id="GO:0042121">
    <property type="term" value="P:alginic acid biosynthetic process"/>
    <property type="evidence" value="ECO:0007669"/>
    <property type="project" value="InterPro"/>
</dbReference>
<dbReference type="InterPro" id="IPR051085">
    <property type="entry name" value="MB_O-acyltransferase"/>
</dbReference>